<sequence length="83" mass="8493">MNNPLKFTDKSGEFIFAVLGAVLYGAIVGAAVSAVVYTASALITGNWSWSAFGTSLLYGAIGGAISGGGGECCRILTFLIGYY</sequence>
<reference evidence="2 3" key="1">
    <citation type="submission" date="2021-03" db="EMBL/GenBank/DDBJ databases">
        <title>Complete genome of Polaribacter_sp.SM13.</title>
        <authorList>
            <person name="Jeong S.W."/>
            <person name="Bae J.W."/>
        </authorList>
    </citation>
    <scope>NUCLEOTIDE SEQUENCE [LARGE SCALE GENOMIC DNA]</scope>
    <source>
        <strain evidence="2 3">SM13</strain>
    </source>
</reference>
<evidence type="ECO:0000313" key="2">
    <source>
        <dbReference type="EMBL" id="QTE23346.1"/>
    </source>
</evidence>
<evidence type="ECO:0000313" key="3">
    <source>
        <dbReference type="Proteomes" id="UP000663920"/>
    </source>
</evidence>
<accession>A0A975CNS8</accession>
<dbReference type="AlphaFoldDB" id="A0A975CNS8"/>
<evidence type="ECO:0000256" key="1">
    <source>
        <dbReference type="SAM" id="Phobius"/>
    </source>
</evidence>
<protein>
    <submittedName>
        <fullName evidence="2">Uncharacterized protein</fullName>
    </submittedName>
</protein>
<keyword evidence="1" id="KW-0472">Membrane</keyword>
<dbReference type="EMBL" id="CP071869">
    <property type="protein sequence ID" value="QTE23346.1"/>
    <property type="molecule type" value="Genomic_DNA"/>
</dbReference>
<gene>
    <name evidence="2" type="ORF">J3359_03440</name>
</gene>
<name>A0A975CNS8_9FLAO</name>
<dbReference type="KEGG" id="pcea:J3359_03440"/>
<dbReference type="RefSeq" id="WP_208079357.1">
    <property type="nucleotide sequence ID" value="NZ_CP071869.1"/>
</dbReference>
<keyword evidence="3" id="KW-1185">Reference proteome</keyword>
<proteinExistence type="predicted"/>
<feature type="transmembrane region" description="Helical" evidence="1">
    <location>
        <begin position="12"/>
        <end position="37"/>
    </location>
</feature>
<dbReference type="Proteomes" id="UP000663920">
    <property type="component" value="Chromosome"/>
</dbReference>
<keyword evidence="1" id="KW-0812">Transmembrane</keyword>
<organism evidence="2 3">
    <name type="scientific">Polaribacter cellanae</name>
    <dbReference type="NCBI Taxonomy" id="2818493"/>
    <lineage>
        <taxon>Bacteria</taxon>
        <taxon>Pseudomonadati</taxon>
        <taxon>Bacteroidota</taxon>
        <taxon>Flavobacteriia</taxon>
        <taxon>Flavobacteriales</taxon>
        <taxon>Flavobacteriaceae</taxon>
    </lineage>
</organism>
<keyword evidence="1" id="KW-1133">Transmembrane helix</keyword>